<keyword evidence="2" id="KW-1185">Reference proteome</keyword>
<accession>A0A9J6F2Z0</accession>
<dbReference type="Proteomes" id="UP000821866">
    <property type="component" value="Chromosome 1"/>
</dbReference>
<reference evidence="1" key="1">
    <citation type="journal article" date="2020" name="Cell">
        <title>Large-Scale Comparative Analyses of Tick Genomes Elucidate Their Genetic Diversity and Vector Capacities.</title>
        <authorList>
            <consortium name="Tick Genome and Microbiome Consortium (TIGMIC)"/>
            <person name="Jia N."/>
            <person name="Wang J."/>
            <person name="Shi W."/>
            <person name="Du L."/>
            <person name="Sun Y."/>
            <person name="Zhan W."/>
            <person name="Jiang J.F."/>
            <person name="Wang Q."/>
            <person name="Zhang B."/>
            <person name="Ji P."/>
            <person name="Bell-Sakyi L."/>
            <person name="Cui X.M."/>
            <person name="Yuan T.T."/>
            <person name="Jiang B.G."/>
            <person name="Yang W.F."/>
            <person name="Lam T.T."/>
            <person name="Chang Q.C."/>
            <person name="Ding S.J."/>
            <person name="Wang X.J."/>
            <person name="Zhu J.G."/>
            <person name="Ruan X.D."/>
            <person name="Zhao L."/>
            <person name="Wei J.T."/>
            <person name="Ye R.Z."/>
            <person name="Que T.C."/>
            <person name="Du C.H."/>
            <person name="Zhou Y.H."/>
            <person name="Cheng J.X."/>
            <person name="Dai P.F."/>
            <person name="Guo W.B."/>
            <person name="Han X.H."/>
            <person name="Huang E.J."/>
            <person name="Li L.F."/>
            <person name="Wei W."/>
            <person name="Gao Y.C."/>
            <person name="Liu J.Z."/>
            <person name="Shao H.Z."/>
            <person name="Wang X."/>
            <person name="Wang C.C."/>
            <person name="Yang T.C."/>
            <person name="Huo Q.B."/>
            <person name="Li W."/>
            <person name="Chen H.Y."/>
            <person name="Chen S.E."/>
            <person name="Zhou L.G."/>
            <person name="Ni X.B."/>
            <person name="Tian J.H."/>
            <person name="Sheng Y."/>
            <person name="Liu T."/>
            <person name="Pan Y.S."/>
            <person name="Xia L.Y."/>
            <person name="Li J."/>
            <person name="Zhao F."/>
            <person name="Cao W.C."/>
        </authorList>
    </citation>
    <scope>NUCLEOTIDE SEQUENCE</scope>
    <source>
        <strain evidence="1">Rmic-2018</strain>
    </source>
</reference>
<dbReference type="EMBL" id="JABSTU010000001">
    <property type="protein sequence ID" value="KAH8040480.1"/>
    <property type="molecule type" value="Genomic_DNA"/>
</dbReference>
<sequence length="192" mass="20809">MAKNAIHASSTMDPANVSAVATAHSALTIQDIATTLNAARTTYYAAVTRSYQVGSPDDAAQIIRAATHLPQQLSSLPSPNSRSWTASGGSGAPTVRGYDLQTGFVAQPPDGRHADDISWLAETLVRFGRRFFGLCQTTLPSTAVLELPEFPGFQDDVFISINTINSFCKRHGLRDQRKWWVAFDHLCDATKA</sequence>
<proteinExistence type="predicted"/>
<evidence type="ECO:0000313" key="2">
    <source>
        <dbReference type="Proteomes" id="UP000821866"/>
    </source>
</evidence>
<evidence type="ECO:0000313" key="1">
    <source>
        <dbReference type="EMBL" id="KAH8040480.1"/>
    </source>
</evidence>
<dbReference type="AlphaFoldDB" id="A0A9J6F2Z0"/>
<protein>
    <submittedName>
        <fullName evidence="1">Uncharacterized protein</fullName>
    </submittedName>
</protein>
<reference evidence="1" key="2">
    <citation type="submission" date="2021-09" db="EMBL/GenBank/DDBJ databases">
        <authorList>
            <person name="Jia N."/>
            <person name="Wang J."/>
            <person name="Shi W."/>
            <person name="Du L."/>
            <person name="Sun Y."/>
            <person name="Zhan W."/>
            <person name="Jiang J."/>
            <person name="Wang Q."/>
            <person name="Zhang B."/>
            <person name="Ji P."/>
            <person name="Sakyi L.B."/>
            <person name="Cui X."/>
            <person name="Yuan T."/>
            <person name="Jiang B."/>
            <person name="Yang W."/>
            <person name="Lam T.T.-Y."/>
            <person name="Chang Q."/>
            <person name="Ding S."/>
            <person name="Wang X."/>
            <person name="Zhu J."/>
            <person name="Ruan X."/>
            <person name="Zhao L."/>
            <person name="Wei J."/>
            <person name="Que T."/>
            <person name="Du C."/>
            <person name="Cheng J."/>
            <person name="Dai P."/>
            <person name="Han X."/>
            <person name="Huang E."/>
            <person name="Gao Y."/>
            <person name="Liu J."/>
            <person name="Shao H."/>
            <person name="Ye R."/>
            <person name="Li L."/>
            <person name="Wei W."/>
            <person name="Wang X."/>
            <person name="Wang C."/>
            <person name="Huo Q."/>
            <person name="Li W."/>
            <person name="Guo W."/>
            <person name="Chen H."/>
            <person name="Chen S."/>
            <person name="Zhou L."/>
            <person name="Zhou L."/>
            <person name="Ni X."/>
            <person name="Tian J."/>
            <person name="Zhou Y."/>
            <person name="Sheng Y."/>
            <person name="Liu T."/>
            <person name="Pan Y."/>
            <person name="Xia L."/>
            <person name="Li J."/>
            <person name="Zhao F."/>
            <person name="Cao W."/>
        </authorList>
    </citation>
    <scope>NUCLEOTIDE SEQUENCE</scope>
    <source>
        <strain evidence="1">Rmic-2018</strain>
        <tissue evidence="1">Larvae</tissue>
    </source>
</reference>
<gene>
    <name evidence="1" type="ORF">HPB51_011176</name>
</gene>
<comment type="caution">
    <text evidence="1">The sequence shown here is derived from an EMBL/GenBank/DDBJ whole genome shotgun (WGS) entry which is preliminary data.</text>
</comment>
<name>A0A9J6F2Z0_RHIMP</name>
<organism evidence="1 2">
    <name type="scientific">Rhipicephalus microplus</name>
    <name type="common">Cattle tick</name>
    <name type="synonym">Boophilus microplus</name>
    <dbReference type="NCBI Taxonomy" id="6941"/>
    <lineage>
        <taxon>Eukaryota</taxon>
        <taxon>Metazoa</taxon>
        <taxon>Ecdysozoa</taxon>
        <taxon>Arthropoda</taxon>
        <taxon>Chelicerata</taxon>
        <taxon>Arachnida</taxon>
        <taxon>Acari</taxon>
        <taxon>Parasitiformes</taxon>
        <taxon>Ixodida</taxon>
        <taxon>Ixodoidea</taxon>
        <taxon>Ixodidae</taxon>
        <taxon>Rhipicephalinae</taxon>
        <taxon>Rhipicephalus</taxon>
        <taxon>Boophilus</taxon>
    </lineage>
</organism>